<proteinExistence type="predicted"/>
<name>Q5KZX0_GEOKA</name>
<dbReference type="EMBL" id="BA000043">
    <property type="protein sequence ID" value="BAD75766.1"/>
    <property type="molecule type" value="Genomic_DNA"/>
</dbReference>
<dbReference type="HOGENOM" id="CLU_2316280_0_0_9"/>
<evidence type="ECO:0000313" key="2">
    <source>
        <dbReference type="Proteomes" id="UP000001172"/>
    </source>
</evidence>
<protein>
    <submittedName>
        <fullName evidence="1">Uncharacterized protein</fullName>
    </submittedName>
</protein>
<dbReference type="STRING" id="235909.GK1481"/>
<gene>
    <name evidence="1" type="ordered locus">GK1481</name>
</gene>
<organism evidence="1 2">
    <name type="scientific">Geobacillus kaustophilus (strain HTA426)</name>
    <dbReference type="NCBI Taxonomy" id="235909"/>
    <lineage>
        <taxon>Bacteria</taxon>
        <taxon>Bacillati</taxon>
        <taxon>Bacillota</taxon>
        <taxon>Bacilli</taxon>
        <taxon>Bacillales</taxon>
        <taxon>Anoxybacillaceae</taxon>
        <taxon>Geobacillus</taxon>
        <taxon>Geobacillus thermoleovorans group</taxon>
    </lineage>
</organism>
<evidence type="ECO:0000313" key="1">
    <source>
        <dbReference type="EMBL" id="BAD75766.1"/>
    </source>
</evidence>
<dbReference type="KEGG" id="gka:GK1481"/>
<accession>Q5KZX0</accession>
<dbReference type="AlphaFoldDB" id="Q5KZX0"/>
<dbReference type="Proteomes" id="UP000001172">
    <property type="component" value="Chromosome"/>
</dbReference>
<reference evidence="1 2" key="1">
    <citation type="journal article" date="2004" name="Nucleic Acids Res.">
        <title>Thermoadaptation trait revealed by the genome sequence of thermophilic Geobacillus kaustophilus.</title>
        <authorList>
            <person name="Takami H."/>
            <person name="Takaki Y."/>
            <person name="Chee G.J."/>
            <person name="Nishi S."/>
            <person name="Shimamura S."/>
            <person name="Suzuki H."/>
            <person name="Matsui S."/>
            <person name="Uchiyama I."/>
        </authorList>
    </citation>
    <scope>NUCLEOTIDE SEQUENCE [LARGE SCALE GENOMIC DNA]</scope>
    <source>
        <strain evidence="1 2">HTA426</strain>
    </source>
</reference>
<sequence length="99" mass="11333">MLKDSAGQPTISIGIVVCPSDGNTSKKVERPRRPGLYQAKGERNNYTFYGRKVRRLVKKALYDPQVLARNIDAKHEGCPQKKRDILLYCRHYLLRSLSS</sequence>
<keyword evidence="2" id="KW-1185">Reference proteome</keyword>